<proteinExistence type="predicted"/>
<dbReference type="Proteomes" id="UP000799423">
    <property type="component" value="Unassembled WGS sequence"/>
</dbReference>
<evidence type="ECO:0000313" key="2">
    <source>
        <dbReference type="Proteomes" id="UP000799423"/>
    </source>
</evidence>
<name>A0A6A7ALD1_9PLEO</name>
<sequence length="120" mass="13347">MSGTFVKSGTFVNAKDITNETFALVLRRIGDKNVLPHVHTMLAFLSSFASDKYMSDLIEDAPWAELVAFLNALIESESQIQRQSQSQTPKIDVLLASDVFPAEGEKMDELPLPEDYLVRG</sequence>
<organism evidence="1 2">
    <name type="scientific">Plenodomus tracheiphilus IPT5</name>
    <dbReference type="NCBI Taxonomy" id="1408161"/>
    <lineage>
        <taxon>Eukaryota</taxon>
        <taxon>Fungi</taxon>
        <taxon>Dikarya</taxon>
        <taxon>Ascomycota</taxon>
        <taxon>Pezizomycotina</taxon>
        <taxon>Dothideomycetes</taxon>
        <taxon>Pleosporomycetidae</taxon>
        <taxon>Pleosporales</taxon>
        <taxon>Pleosporineae</taxon>
        <taxon>Leptosphaeriaceae</taxon>
        <taxon>Plenodomus</taxon>
    </lineage>
</organism>
<dbReference type="OrthoDB" id="2017974at2759"/>
<dbReference type="EMBL" id="MU006516">
    <property type="protein sequence ID" value="KAF2843856.1"/>
    <property type="molecule type" value="Genomic_DNA"/>
</dbReference>
<dbReference type="AlphaFoldDB" id="A0A6A7ALD1"/>
<keyword evidence="2" id="KW-1185">Reference proteome</keyword>
<protein>
    <submittedName>
        <fullName evidence="1">Uncharacterized protein</fullName>
    </submittedName>
</protein>
<evidence type="ECO:0000313" key="1">
    <source>
        <dbReference type="EMBL" id="KAF2843856.1"/>
    </source>
</evidence>
<accession>A0A6A7ALD1</accession>
<reference evidence="1" key="1">
    <citation type="submission" date="2020-01" db="EMBL/GenBank/DDBJ databases">
        <authorList>
            <consortium name="DOE Joint Genome Institute"/>
            <person name="Haridas S."/>
            <person name="Albert R."/>
            <person name="Binder M."/>
            <person name="Bloem J."/>
            <person name="Labutti K."/>
            <person name="Salamov A."/>
            <person name="Andreopoulos B."/>
            <person name="Baker S.E."/>
            <person name="Barry K."/>
            <person name="Bills G."/>
            <person name="Bluhm B.H."/>
            <person name="Cannon C."/>
            <person name="Castanera R."/>
            <person name="Culley D.E."/>
            <person name="Daum C."/>
            <person name="Ezra D."/>
            <person name="Gonzalez J.B."/>
            <person name="Henrissat B."/>
            <person name="Kuo A."/>
            <person name="Liang C."/>
            <person name="Lipzen A."/>
            <person name="Lutzoni F."/>
            <person name="Magnuson J."/>
            <person name="Mondo S."/>
            <person name="Nolan M."/>
            <person name="Ohm R."/>
            <person name="Pangilinan J."/>
            <person name="Park H.-J."/>
            <person name="Ramirez L."/>
            <person name="Alfaro M."/>
            <person name="Sun H."/>
            <person name="Tritt A."/>
            <person name="Yoshinaga Y."/>
            <person name="Zwiers L.-H."/>
            <person name="Turgeon B.G."/>
            <person name="Goodwin S.B."/>
            <person name="Spatafora J.W."/>
            <person name="Crous P.W."/>
            <person name="Grigoriev I.V."/>
        </authorList>
    </citation>
    <scope>NUCLEOTIDE SEQUENCE</scope>
    <source>
        <strain evidence="1">IPT5</strain>
    </source>
</reference>
<gene>
    <name evidence="1" type="ORF">T440DRAFT_523939</name>
</gene>